<dbReference type="InterPro" id="IPR001220">
    <property type="entry name" value="Legume_lectin_dom"/>
</dbReference>
<sequence>MHTEAAMARHSSLIAFLISCPVRRLLLLALTTALLGCYIQAAAGTAAPPKGVSLSFPPFTSSLKCVPAAGSKPSQICHAVTGQNGPQILLYSENQSVISTRYQYNSKVQLWKKGSPYAASFSTAFTVLASPVDEQTFTFGGGIAFAITPDLRVGQAGPESFGLFEVDEKTGNSLRGNATKTVAVEIDMSRNFASDPNAFDDPPIPHLGLDINSVKSVVNKSLGSLESFTDRRIAVFIDYDAAKQLLEVRLQKLPKNDETTKPEKKKAKRYFSRHLRLSDYVKEKSYVGFGSRVPIGDDGVYILYDWSFSTTWVPTK</sequence>
<evidence type="ECO:0000259" key="3">
    <source>
        <dbReference type="Pfam" id="PF00139"/>
    </source>
</evidence>
<dbReference type="AlphaFoldDB" id="A0A8T2VMB6"/>
<protein>
    <recommendedName>
        <fullName evidence="3">Legume lectin domain-containing protein</fullName>
    </recommendedName>
</protein>
<dbReference type="PANTHER" id="PTHR32401">
    <property type="entry name" value="CONCANAVALIN A-LIKE LECTIN FAMILY PROTEIN"/>
    <property type="match status" value="1"/>
</dbReference>
<dbReference type="InterPro" id="IPR013320">
    <property type="entry name" value="ConA-like_dom_sf"/>
</dbReference>
<dbReference type="GO" id="GO:0030246">
    <property type="term" value="F:carbohydrate binding"/>
    <property type="evidence" value="ECO:0007669"/>
    <property type="project" value="UniProtKB-KW"/>
</dbReference>
<evidence type="ECO:0000256" key="1">
    <source>
        <dbReference type="ARBA" id="ARBA00007606"/>
    </source>
</evidence>
<dbReference type="SUPFAM" id="SSF49899">
    <property type="entry name" value="Concanavalin A-like lectins/glucanases"/>
    <property type="match status" value="1"/>
</dbReference>
<accession>A0A8T2VMB6</accession>
<dbReference type="EMBL" id="CM035406">
    <property type="protein sequence ID" value="KAH7445599.1"/>
    <property type="molecule type" value="Genomic_DNA"/>
</dbReference>
<dbReference type="Gene3D" id="2.60.120.200">
    <property type="match status" value="1"/>
</dbReference>
<comment type="similarity">
    <text evidence="1">Belongs to the leguminous lectin family.</text>
</comment>
<dbReference type="PANTHER" id="PTHR32401:SF59">
    <property type="entry name" value="LEGUME LECTIN DOMAIN-CONTAINING PROTEIN"/>
    <property type="match status" value="1"/>
</dbReference>
<reference evidence="4" key="1">
    <citation type="submission" date="2021-08" db="EMBL/GenBank/DDBJ databases">
        <title>WGS assembly of Ceratopteris richardii.</title>
        <authorList>
            <person name="Marchant D.B."/>
            <person name="Chen G."/>
            <person name="Jenkins J."/>
            <person name="Shu S."/>
            <person name="Leebens-Mack J."/>
            <person name="Grimwood J."/>
            <person name="Schmutz J."/>
            <person name="Soltis P."/>
            <person name="Soltis D."/>
            <person name="Chen Z.-H."/>
        </authorList>
    </citation>
    <scope>NUCLEOTIDE SEQUENCE</scope>
    <source>
        <strain evidence="4">Whitten #5841</strain>
        <tissue evidence="4">Leaf</tissue>
    </source>
</reference>
<proteinExistence type="inferred from homology"/>
<keyword evidence="2" id="KW-0430">Lectin</keyword>
<dbReference type="InterPro" id="IPR050258">
    <property type="entry name" value="Leguminous_Lectin"/>
</dbReference>
<evidence type="ECO:0000256" key="2">
    <source>
        <dbReference type="ARBA" id="ARBA00022734"/>
    </source>
</evidence>
<gene>
    <name evidence="4" type="ORF">KP509_01G017200</name>
</gene>
<organism evidence="4 5">
    <name type="scientific">Ceratopteris richardii</name>
    <name type="common">Triangle waterfern</name>
    <dbReference type="NCBI Taxonomy" id="49495"/>
    <lineage>
        <taxon>Eukaryota</taxon>
        <taxon>Viridiplantae</taxon>
        <taxon>Streptophyta</taxon>
        <taxon>Embryophyta</taxon>
        <taxon>Tracheophyta</taxon>
        <taxon>Polypodiopsida</taxon>
        <taxon>Polypodiidae</taxon>
        <taxon>Polypodiales</taxon>
        <taxon>Pteridineae</taxon>
        <taxon>Pteridaceae</taxon>
        <taxon>Parkerioideae</taxon>
        <taxon>Ceratopteris</taxon>
    </lineage>
</organism>
<dbReference type="Proteomes" id="UP000825935">
    <property type="component" value="Chromosome 1"/>
</dbReference>
<name>A0A8T2VMB6_CERRI</name>
<dbReference type="Pfam" id="PF00139">
    <property type="entry name" value="Lectin_legB"/>
    <property type="match status" value="1"/>
</dbReference>
<dbReference type="OrthoDB" id="2014373at2759"/>
<keyword evidence="5" id="KW-1185">Reference proteome</keyword>
<evidence type="ECO:0000313" key="4">
    <source>
        <dbReference type="EMBL" id="KAH7445599.1"/>
    </source>
</evidence>
<feature type="domain" description="Legume lectin" evidence="3">
    <location>
        <begin position="88"/>
        <end position="311"/>
    </location>
</feature>
<evidence type="ECO:0000313" key="5">
    <source>
        <dbReference type="Proteomes" id="UP000825935"/>
    </source>
</evidence>
<comment type="caution">
    <text evidence="4">The sequence shown here is derived from an EMBL/GenBank/DDBJ whole genome shotgun (WGS) entry which is preliminary data.</text>
</comment>